<dbReference type="GeneID" id="11512836"/>
<dbReference type="OMA" id="TCSTHTV"/>
<name>G2Q2L3_THET4</name>
<proteinExistence type="predicted"/>
<sequence length="229" mass="24976">MEQARPLGSQKARRQKLRHAIKIMACGGMIGTAILFPLADVQGLWFRALTPSIFILSALGFHALHLEPFVRYGRFTVPPALAFLLVAVLAAGSAREELIPWLPLFIASLSLITVAMDDISKRIGLRPASLVGSDDVPSWTSTDTWSNYSLRSVSTQQRPQSVLGSTLHDPLFFARHGPPSRMSQRTYTNGTDITLSGIAPQLRSHWDAQTLGYFSATAPPNGEHPVGFG</sequence>
<dbReference type="AlphaFoldDB" id="G2Q2L3"/>
<keyword evidence="1" id="KW-0812">Transmembrane</keyword>
<feature type="transmembrane region" description="Helical" evidence="1">
    <location>
        <begin position="44"/>
        <end position="63"/>
    </location>
</feature>
<protein>
    <submittedName>
        <fullName evidence="2">Uncharacterized protein</fullName>
    </submittedName>
</protein>
<dbReference type="OrthoDB" id="5238081at2759"/>
<feature type="non-terminal residue" evidence="2">
    <location>
        <position position="229"/>
    </location>
</feature>
<dbReference type="Proteomes" id="UP000007322">
    <property type="component" value="Chromosome 1"/>
</dbReference>
<keyword evidence="1" id="KW-1133">Transmembrane helix</keyword>
<dbReference type="EMBL" id="CP003002">
    <property type="protein sequence ID" value="AEO53432.1"/>
    <property type="molecule type" value="Genomic_DNA"/>
</dbReference>
<gene>
    <name evidence="2" type="ORF">MYCTH_2136549</name>
</gene>
<dbReference type="eggNOG" id="ENOG502R32J">
    <property type="taxonomic scope" value="Eukaryota"/>
</dbReference>
<dbReference type="VEuPathDB" id="FungiDB:MYCTH_2136549"/>
<dbReference type="RefSeq" id="XP_003658677.1">
    <property type="nucleotide sequence ID" value="XM_003658629.1"/>
</dbReference>
<keyword evidence="1" id="KW-0472">Membrane</keyword>
<keyword evidence="3" id="KW-1185">Reference proteome</keyword>
<dbReference type="KEGG" id="mtm:MYCTH_2136549"/>
<dbReference type="HOGENOM" id="CLU_089049_0_0_1"/>
<evidence type="ECO:0000313" key="2">
    <source>
        <dbReference type="EMBL" id="AEO53432.1"/>
    </source>
</evidence>
<reference evidence="2 3" key="1">
    <citation type="journal article" date="2011" name="Nat. Biotechnol.">
        <title>Comparative genomic analysis of the thermophilic biomass-degrading fungi Myceliophthora thermophila and Thielavia terrestris.</title>
        <authorList>
            <person name="Berka R.M."/>
            <person name="Grigoriev I.V."/>
            <person name="Otillar R."/>
            <person name="Salamov A."/>
            <person name="Grimwood J."/>
            <person name="Reid I."/>
            <person name="Ishmael N."/>
            <person name="John T."/>
            <person name="Darmond C."/>
            <person name="Moisan M.-C."/>
            <person name="Henrissat B."/>
            <person name="Coutinho P.M."/>
            <person name="Lombard V."/>
            <person name="Natvig D.O."/>
            <person name="Lindquist E."/>
            <person name="Schmutz J."/>
            <person name="Lucas S."/>
            <person name="Harris P."/>
            <person name="Powlowski J."/>
            <person name="Bellemare A."/>
            <person name="Taylor D."/>
            <person name="Butler G."/>
            <person name="de Vries R.P."/>
            <person name="Allijn I.E."/>
            <person name="van den Brink J."/>
            <person name="Ushinsky S."/>
            <person name="Storms R."/>
            <person name="Powell A.J."/>
            <person name="Paulsen I.T."/>
            <person name="Elbourne L.D.H."/>
            <person name="Baker S.E."/>
            <person name="Magnuson J."/>
            <person name="LaBoissiere S."/>
            <person name="Clutterbuck A.J."/>
            <person name="Martinez D."/>
            <person name="Wogulis M."/>
            <person name="de Leon A.L."/>
            <person name="Rey M.W."/>
            <person name="Tsang A."/>
        </authorList>
    </citation>
    <scope>NUCLEOTIDE SEQUENCE [LARGE SCALE GENOMIC DNA]</scope>
    <source>
        <strain evidence="3">ATCC 42464 / BCRC 31852 / DSM 1799</strain>
    </source>
</reference>
<evidence type="ECO:0000256" key="1">
    <source>
        <dbReference type="SAM" id="Phobius"/>
    </source>
</evidence>
<feature type="transmembrane region" description="Helical" evidence="1">
    <location>
        <begin position="75"/>
        <end position="92"/>
    </location>
</feature>
<feature type="transmembrane region" description="Helical" evidence="1">
    <location>
        <begin position="98"/>
        <end position="116"/>
    </location>
</feature>
<accession>G2Q2L3</accession>
<dbReference type="InParanoid" id="G2Q2L3"/>
<organism evidence="2 3">
    <name type="scientific">Thermothelomyces thermophilus (strain ATCC 42464 / BCRC 31852 / DSM 1799)</name>
    <name type="common">Sporotrichum thermophile</name>
    <dbReference type="NCBI Taxonomy" id="573729"/>
    <lineage>
        <taxon>Eukaryota</taxon>
        <taxon>Fungi</taxon>
        <taxon>Dikarya</taxon>
        <taxon>Ascomycota</taxon>
        <taxon>Pezizomycotina</taxon>
        <taxon>Sordariomycetes</taxon>
        <taxon>Sordariomycetidae</taxon>
        <taxon>Sordariales</taxon>
        <taxon>Chaetomiaceae</taxon>
        <taxon>Thermothelomyces</taxon>
    </lineage>
</organism>
<feature type="transmembrane region" description="Helical" evidence="1">
    <location>
        <begin position="20"/>
        <end position="38"/>
    </location>
</feature>
<evidence type="ECO:0000313" key="3">
    <source>
        <dbReference type="Proteomes" id="UP000007322"/>
    </source>
</evidence>